<keyword evidence="2" id="KW-0472">Membrane</keyword>
<keyword evidence="2" id="KW-0812">Transmembrane</keyword>
<organism evidence="3 4">
    <name type="scientific">Phaseolus coccineus</name>
    <name type="common">Scarlet runner bean</name>
    <name type="synonym">Phaseolus multiflorus</name>
    <dbReference type="NCBI Taxonomy" id="3886"/>
    <lineage>
        <taxon>Eukaryota</taxon>
        <taxon>Viridiplantae</taxon>
        <taxon>Streptophyta</taxon>
        <taxon>Embryophyta</taxon>
        <taxon>Tracheophyta</taxon>
        <taxon>Spermatophyta</taxon>
        <taxon>Magnoliopsida</taxon>
        <taxon>eudicotyledons</taxon>
        <taxon>Gunneridae</taxon>
        <taxon>Pentapetalae</taxon>
        <taxon>rosids</taxon>
        <taxon>fabids</taxon>
        <taxon>Fabales</taxon>
        <taxon>Fabaceae</taxon>
        <taxon>Papilionoideae</taxon>
        <taxon>50 kb inversion clade</taxon>
        <taxon>NPAAA clade</taxon>
        <taxon>indigoferoid/millettioid clade</taxon>
        <taxon>Phaseoleae</taxon>
        <taxon>Phaseolus</taxon>
    </lineage>
</organism>
<accession>A0AAN9MD07</accession>
<dbReference type="AlphaFoldDB" id="A0AAN9MD07"/>
<comment type="caution">
    <text evidence="3">The sequence shown here is derived from an EMBL/GenBank/DDBJ whole genome shotgun (WGS) entry which is preliminary data.</text>
</comment>
<gene>
    <name evidence="3" type="ORF">VNO80_17799</name>
</gene>
<feature type="compositionally biased region" description="Basic and acidic residues" evidence="1">
    <location>
        <begin position="1"/>
        <end position="34"/>
    </location>
</feature>
<evidence type="ECO:0000256" key="1">
    <source>
        <dbReference type="SAM" id="MobiDB-lite"/>
    </source>
</evidence>
<name>A0AAN9MD07_PHACN</name>
<dbReference type="EMBL" id="JAYMYR010000007">
    <property type="protein sequence ID" value="KAK7352379.1"/>
    <property type="molecule type" value="Genomic_DNA"/>
</dbReference>
<evidence type="ECO:0000313" key="3">
    <source>
        <dbReference type="EMBL" id="KAK7352379.1"/>
    </source>
</evidence>
<reference evidence="3 4" key="1">
    <citation type="submission" date="2024-01" db="EMBL/GenBank/DDBJ databases">
        <title>The genomes of 5 underutilized Papilionoideae crops provide insights into root nodulation and disease resistanc.</title>
        <authorList>
            <person name="Jiang F."/>
        </authorList>
    </citation>
    <scope>NUCLEOTIDE SEQUENCE [LARGE SCALE GENOMIC DNA]</scope>
    <source>
        <strain evidence="3">JINMINGXINNONG_FW02</strain>
        <tissue evidence="3">Leaves</tissue>
    </source>
</reference>
<dbReference type="Proteomes" id="UP001374584">
    <property type="component" value="Unassembled WGS sequence"/>
</dbReference>
<feature type="region of interest" description="Disordered" evidence="1">
    <location>
        <begin position="1"/>
        <end position="48"/>
    </location>
</feature>
<protein>
    <submittedName>
        <fullName evidence="3">Uncharacterized protein</fullName>
    </submittedName>
</protein>
<proteinExistence type="predicted"/>
<feature type="transmembrane region" description="Helical" evidence="2">
    <location>
        <begin position="71"/>
        <end position="93"/>
    </location>
</feature>
<keyword evidence="4" id="KW-1185">Reference proteome</keyword>
<evidence type="ECO:0000256" key="2">
    <source>
        <dbReference type="SAM" id="Phobius"/>
    </source>
</evidence>
<keyword evidence="2" id="KW-1133">Transmembrane helix</keyword>
<evidence type="ECO:0000313" key="4">
    <source>
        <dbReference type="Proteomes" id="UP001374584"/>
    </source>
</evidence>
<sequence length="101" mass="12458">MENPSKRREASLKRESDKRKREKRIERWRGEQGRESPPMRSPEHRKKEKEKVFGWVGRRSMRRKLYLEMDFNIYGGSHTFRLTIIRLALFFIYDITYPLRI</sequence>